<organism evidence="2">
    <name type="scientific">Anopheles sinensis</name>
    <name type="common">Mosquito</name>
    <dbReference type="NCBI Taxonomy" id="74873"/>
    <lineage>
        <taxon>Eukaryota</taxon>
        <taxon>Metazoa</taxon>
        <taxon>Ecdysozoa</taxon>
        <taxon>Arthropoda</taxon>
        <taxon>Hexapoda</taxon>
        <taxon>Insecta</taxon>
        <taxon>Pterygota</taxon>
        <taxon>Neoptera</taxon>
        <taxon>Endopterygota</taxon>
        <taxon>Diptera</taxon>
        <taxon>Nematocera</taxon>
        <taxon>Culicoidea</taxon>
        <taxon>Culicidae</taxon>
        <taxon>Anophelinae</taxon>
        <taxon>Anopheles</taxon>
    </lineage>
</organism>
<dbReference type="EMBL" id="KE525421">
    <property type="protein sequence ID" value="KFB53747.1"/>
    <property type="molecule type" value="Genomic_DNA"/>
</dbReference>
<sequence length="51" mass="5743">MMETLEPAGHRHASDRSRPKRQVQMTVFASWPGQCVASVVQRNGDRTSVFV</sequence>
<feature type="region of interest" description="Disordered" evidence="1">
    <location>
        <begin position="1"/>
        <end position="22"/>
    </location>
</feature>
<dbReference type="VEuPathDB" id="VectorBase:ASIC022127"/>
<gene>
    <name evidence="2" type="ORF">ZHAS_00022127</name>
</gene>
<name>A0A084WU53_ANOSI</name>
<evidence type="ECO:0000313" key="4">
    <source>
        <dbReference type="Proteomes" id="UP000030765"/>
    </source>
</evidence>
<accession>A0A084WU53</accession>
<protein>
    <submittedName>
        <fullName evidence="2 3">Uncharacterized protein</fullName>
    </submittedName>
</protein>
<dbReference type="AlphaFoldDB" id="A0A084WU53"/>
<evidence type="ECO:0000313" key="2">
    <source>
        <dbReference type="EMBL" id="KFB53747.1"/>
    </source>
</evidence>
<dbReference type="Proteomes" id="UP000030765">
    <property type="component" value="Unassembled WGS sequence"/>
</dbReference>
<proteinExistence type="predicted"/>
<reference evidence="3" key="2">
    <citation type="submission" date="2020-05" db="UniProtKB">
        <authorList>
            <consortium name="EnsemblMetazoa"/>
        </authorList>
    </citation>
    <scope>IDENTIFICATION</scope>
</reference>
<feature type="compositionally biased region" description="Basic and acidic residues" evidence="1">
    <location>
        <begin position="8"/>
        <end position="17"/>
    </location>
</feature>
<evidence type="ECO:0000256" key="1">
    <source>
        <dbReference type="SAM" id="MobiDB-lite"/>
    </source>
</evidence>
<reference evidence="2 4" key="1">
    <citation type="journal article" date="2014" name="BMC Genomics">
        <title>Genome sequence of Anopheles sinensis provides insight into genetics basis of mosquito competence for malaria parasites.</title>
        <authorList>
            <person name="Zhou D."/>
            <person name="Zhang D."/>
            <person name="Ding G."/>
            <person name="Shi L."/>
            <person name="Hou Q."/>
            <person name="Ye Y."/>
            <person name="Xu Y."/>
            <person name="Zhou H."/>
            <person name="Xiong C."/>
            <person name="Li S."/>
            <person name="Yu J."/>
            <person name="Hong S."/>
            <person name="Yu X."/>
            <person name="Zou P."/>
            <person name="Chen C."/>
            <person name="Chang X."/>
            <person name="Wang W."/>
            <person name="Lv Y."/>
            <person name="Sun Y."/>
            <person name="Ma L."/>
            <person name="Shen B."/>
            <person name="Zhu C."/>
        </authorList>
    </citation>
    <scope>NUCLEOTIDE SEQUENCE [LARGE SCALE GENOMIC DNA]</scope>
</reference>
<dbReference type="EnsemblMetazoa" id="ASIC022127-RA">
    <property type="protein sequence ID" value="ASIC022127-PA"/>
    <property type="gene ID" value="ASIC022127"/>
</dbReference>
<keyword evidence="4" id="KW-1185">Reference proteome</keyword>
<evidence type="ECO:0000313" key="3">
    <source>
        <dbReference type="EnsemblMetazoa" id="ASIC022127-PA"/>
    </source>
</evidence>
<dbReference type="EMBL" id="ATLV01027000">
    <property type="status" value="NOT_ANNOTATED_CDS"/>
    <property type="molecule type" value="Genomic_DNA"/>
</dbReference>